<dbReference type="AlphaFoldDB" id="A0A7I7R0G0"/>
<feature type="compositionally biased region" description="Acidic residues" evidence="1">
    <location>
        <begin position="40"/>
        <end position="50"/>
    </location>
</feature>
<dbReference type="EMBL" id="AP022588">
    <property type="protein sequence ID" value="BBY31707.1"/>
    <property type="molecule type" value="Genomic_DNA"/>
</dbReference>
<protein>
    <submittedName>
        <fullName evidence="2">Uncharacterized protein</fullName>
    </submittedName>
</protein>
<organism evidence="2 3">
    <name type="scientific">Mycolicibacterium sediminis</name>
    <dbReference type="NCBI Taxonomy" id="1286180"/>
    <lineage>
        <taxon>Bacteria</taxon>
        <taxon>Bacillati</taxon>
        <taxon>Actinomycetota</taxon>
        <taxon>Actinomycetes</taxon>
        <taxon>Mycobacteriales</taxon>
        <taxon>Mycobacteriaceae</taxon>
        <taxon>Mycolicibacterium</taxon>
    </lineage>
</organism>
<reference evidence="2 3" key="1">
    <citation type="journal article" date="2019" name="Emerg. Microbes Infect.">
        <title>Comprehensive subspecies identification of 175 nontuberculous mycobacteria species based on 7547 genomic profiles.</title>
        <authorList>
            <person name="Matsumoto Y."/>
            <person name="Kinjo T."/>
            <person name="Motooka D."/>
            <person name="Nabeya D."/>
            <person name="Jung N."/>
            <person name="Uechi K."/>
            <person name="Horii T."/>
            <person name="Iida T."/>
            <person name="Fujita J."/>
            <person name="Nakamura S."/>
        </authorList>
    </citation>
    <scope>NUCLEOTIDE SEQUENCE [LARGE SCALE GENOMIC DNA]</scope>
    <source>
        <strain evidence="2 3">JCM 17899</strain>
    </source>
</reference>
<gene>
    <name evidence="2" type="ORF">MSEDJ_58030</name>
</gene>
<evidence type="ECO:0000256" key="1">
    <source>
        <dbReference type="SAM" id="MobiDB-lite"/>
    </source>
</evidence>
<name>A0A7I7R0G0_9MYCO</name>
<proteinExistence type="predicted"/>
<dbReference type="KEGG" id="msei:MSEDJ_58030"/>
<evidence type="ECO:0000313" key="2">
    <source>
        <dbReference type="EMBL" id="BBY31707.1"/>
    </source>
</evidence>
<evidence type="ECO:0000313" key="3">
    <source>
        <dbReference type="Proteomes" id="UP000467193"/>
    </source>
</evidence>
<sequence>MKVTVVPGCADSNCSPSVVKVDFSEAAAKTVRSPVTSDELVVDEDAESDPEPEHPATRAAAPITASAMRAVRFTSFPQGFRR</sequence>
<keyword evidence="3" id="KW-1185">Reference proteome</keyword>
<dbReference type="Proteomes" id="UP000467193">
    <property type="component" value="Chromosome"/>
</dbReference>
<accession>A0A7I7R0G0</accession>
<feature type="region of interest" description="Disordered" evidence="1">
    <location>
        <begin position="35"/>
        <end position="60"/>
    </location>
</feature>